<name>A0A4Y7L6Y3_PAPSO</name>
<dbReference type="Gramene" id="RZC80141">
    <property type="protein sequence ID" value="RZC80141"/>
    <property type="gene ID" value="C5167_042714"/>
</dbReference>
<dbReference type="EMBL" id="CM010724">
    <property type="protein sequence ID" value="RZC80141.1"/>
    <property type="molecule type" value="Genomic_DNA"/>
</dbReference>
<dbReference type="InterPro" id="IPR010851">
    <property type="entry name" value="DEFL"/>
</dbReference>
<keyword evidence="3" id="KW-0295">Fungicide</keyword>
<feature type="chain" id="PRO_5021242862" description="Knottin scorpion toxin-like domain-containing protein" evidence="5">
    <location>
        <begin position="29"/>
        <end position="82"/>
    </location>
</feature>
<evidence type="ECO:0000256" key="3">
    <source>
        <dbReference type="ARBA" id="ARBA00022577"/>
    </source>
</evidence>
<dbReference type="GO" id="GO:0031640">
    <property type="term" value="P:killing of cells of another organism"/>
    <property type="evidence" value="ECO:0007669"/>
    <property type="project" value="UniProtKB-KW"/>
</dbReference>
<evidence type="ECO:0008006" key="8">
    <source>
        <dbReference type="Google" id="ProtNLM"/>
    </source>
</evidence>
<evidence type="ECO:0000256" key="1">
    <source>
        <dbReference type="ARBA" id="ARBA00006722"/>
    </source>
</evidence>
<accession>A0A4Y7L6Y3</accession>
<reference evidence="6 7" key="1">
    <citation type="journal article" date="2018" name="Science">
        <title>The opium poppy genome and morphinan production.</title>
        <authorList>
            <person name="Guo L."/>
            <person name="Winzer T."/>
            <person name="Yang X."/>
            <person name="Li Y."/>
            <person name="Ning Z."/>
            <person name="He Z."/>
            <person name="Teodor R."/>
            <person name="Lu Y."/>
            <person name="Bowser T.A."/>
            <person name="Graham I.A."/>
            <person name="Ye K."/>
        </authorList>
    </citation>
    <scope>NUCLEOTIDE SEQUENCE [LARGE SCALE GENOMIC DNA]</scope>
    <source>
        <strain evidence="7">cv. HN1</strain>
        <tissue evidence="6">Leaves</tissue>
    </source>
</reference>
<gene>
    <name evidence="6" type="ORF">C5167_042714</name>
</gene>
<dbReference type="Pfam" id="PF07333">
    <property type="entry name" value="SLR1-BP"/>
    <property type="match status" value="1"/>
</dbReference>
<keyword evidence="2" id="KW-0929">Antimicrobial</keyword>
<keyword evidence="4" id="KW-0611">Plant defense</keyword>
<evidence type="ECO:0000256" key="4">
    <source>
        <dbReference type="ARBA" id="ARBA00022821"/>
    </source>
</evidence>
<dbReference type="AlphaFoldDB" id="A0A4Y7L6Y3"/>
<comment type="similarity">
    <text evidence="1">Belongs to the DEFL family.</text>
</comment>
<organism evidence="6 7">
    <name type="scientific">Papaver somniferum</name>
    <name type="common">Opium poppy</name>
    <dbReference type="NCBI Taxonomy" id="3469"/>
    <lineage>
        <taxon>Eukaryota</taxon>
        <taxon>Viridiplantae</taxon>
        <taxon>Streptophyta</taxon>
        <taxon>Embryophyta</taxon>
        <taxon>Tracheophyta</taxon>
        <taxon>Spermatophyta</taxon>
        <taxon>Magnoliopsida</taxon>
        <taxon>Ranunculales</taxon>
        <taxon>Papaveraceae</taxon>
        <taxon>Papaveroideae</taxon>
        <taxon>Papaver</taxon>
    </lineage>
</organism>
<evidence type="ECO:0000256" key="2">
    <source>
        <dbReference type="ARBA" id="ARBA00022529"/>
    </source>
</evidence>
<evidence type="ECO:0000256" key="5">
    <source>
        <dbReference type="SAM" id="SignalP"/>
    </source>
</evidence>
<proteinExistence type="inferred from homology"/>
<dbReference type="Proteomes" id="UP000316621">
    <property type="component" value="Chromosome 10"/>
</dbReference>
<evidence type="ECO:0000313" key="6">
    <source>
        <dbReference type="EMBL" id="RZC80141.1"/>
    </source>
</evidence>
<protein>
    <recommendedName>
        <fullName evidence="8">Knottin scorpion toxin-like domain-containing protein</fullName>
    </recommendedName>
</protein>
<sequence length="82" mass="9504">MFNRFIIMAKLSPIFHLFLVVLIVFASGKKTIQVDAKTCQIGFDFSNEEYCKEKCGSMYHGEGECVQWDVPIPRQCICFYHC</sequence>
<dbReference type="OMA" id="IPRQCIC"/>
<evidence type="ECO:0000313" key="7">
    <source>
        <dbReference type="Proteomes" id="UP000316621"/>
    </source>
</evidence>
<keyword evidence="7" id="KW-1185">Reference proteome</keyword>
<dbReference type="GO" id="GO:0050832">
    <property type="term" value="P:defense response to fungus"/>
    <property type="evidence" value="ECO:0007669"/>
    <property type="project" value="UniProtKB-KW"/>
</dbReference>
<feature type="signal peptide" evidence="5">
    <location>
        <begin position="1"/>
        <end position="28"/>
    </location>
</feature>
<keyword evidence="5" id="KW-0732">Signal</keyword>